<dbReference type="EMBL" id="JANJYI010000004">
    <property type="protein sequence ID" value="KAK2653124.1"/>
    <property type="molecule type" value="Genomic_DNA"/>
</dbReference>
<dbReference type="AlphaFoldDB" id="A0AAE0CJ71"/>
<evidence type="ECO:0000313" key="2">
    <source>
        <dbReference type="EMBL" id="KAK2653124.1"/>
    </source>
</evidence>
<dbReference type="InterPro" id="IPR040256">
    <property type="entry name" value="At4g02000-like"/>
</dbReference>
<gene>
    <name evidence="2" type="ORF">Ddye_012980</name>
</gene>
<dbReference type="Proteomes" id="UP001280121">
    <property type="component" value="Unassembled WGS sequence"/>
</dbReference>
<comment type="caution">
    <text evidence="2">The sequence shown here is derived from an EMBL/GenBank/DDBJ whole genome shotgun (WGS) entry which is preliminary data.</text>
</comment>
<protein>
    <recommendedName>
        <fullName evidence="4">DUF4283 domain-containing protein</fullName>
    </recommendedName>
</protein>
<sequence length="303" mass="33100">MERPWVIANQYLVVQKWKPNFVPGYENIQCMPIWVRLSKLPMKWIDSELLWNIRGMLGTTCKVDPITAAQARGRFARISMEIDISKPPKGALNIDSRVIKEGIVETQAEMDMNQPSDTVEKSLFGPWLLVSYGSKYGRKGNGGAGNIDKAAHMGRMSGRGVQTAKTGQENPSMVGESGNGTVENSAKYRNKGGKSNKLANDKVGGSRFTVLSEEIDEVVNDATCKQNKVDDSQKRLDPKKNDVLKDITNKTGSCAQLGEQSKKPQNAKKGVIGVKTIKKHSNYQESVAARGGSLSISGGKGKQ</sequence>
<evidence type="ECO:0000256" key="1">
    <source>
        <dbReference type="SAM" id="MobiDB-lite"/>
    </source>
</evidence>
<evidence type="ECO:0008006" key="4">
    <source>
        <dbReference type="Google" id="ProtNLM"/>
    </source>
</evidence>
<proteinExistence type="predicted"/>
<organism evidence="2 3">
    <name type="scientific">Dipteronia dyeriana</name>
    <dbReference type="NCBI Taxonomy" id="168575"/>
    <lineage>
        <taxon>Eukaryota</taxon>
        <taxon>Viridiplantae</taxon>
        <taxon>Streptophyta</taxon>
        <taxon>Embryophyta</taxon>
        <taxon>Tracheophyta</taxon>
        <taxon>Spermatophyta</taxon>
        <taxon>Magnoliopsida</taxon>
        <taxon>eudicotyledons</taxon>
        <taxon>Gunneridae</taxon>
        <taxon>Pentapetalae</taxon>
        <taxon>rosids</taxon>
        <taxon>malvids</taxon>
        <taxon>Sapindales</taxon>
        <taxon>Sapindaceae</taxon>
        <taxon>Hippocastanoideae</taxon>
        <taxon>Acereae</taxon>
        <taxon>Dipteronia</taxon>
    </lineage>
</organism>
<name>A0AAE0CJ71_9ROSI</name>
<accession>A0AAE0CJ71</accession>
<reference evidence="2" key="1">
    <citation type="journal article" date="2023" name="Plant J.">
        <title>Genome sequences and population genomics provide insights into the demographic history, inbreeding, and mutation load of two 'living fossil' tree species of Dipteronia.</title>
        <authorList>
            <person name="Feng Y."/>
            <person name="Comes H.P."/>
            <person name="Chen J."/>
            <person name="Zhu S."/>
            <person name="Lu R."/>
            <person name="Zhang X."/>
            <person name="Li P."/>
            <person name="Qiu J."/>
            <person name="Olsen K.M."/>
            <person name="Qiu Y."/>
        </authorList>
    </citation>
    <scope>NUCLEOTIDE SEQUENCE</scope>
    <source>
        <strain evidence="2">KIB01</strain>
    </source>
</reference>
<evidence type="ECO:0000313" key="3">
    <source>
        <dbReference type="Proteomes" id="UP001280121"/>
    </source>
</evidence>
<keyword evidence="3" id="KW-1185">Reference proteome</keyword>
<dbReference type="PANTHER" id="PTHR31286">
    <property type="entry name" value="GLYCINE-RICH CELL WALL STRUCTURAL PROTEIN 1.8-LIKE"/>
    <property type="match status" value="1"/>
</dbReference>
<dbReference type="PANTHER" id="PTHR31286:SF99">
    <property type="entry name" value="DUF4283 DOMAIN-CONTAINING PROTEIN"/>
    <property type="match status" value="1"/>
</dbReference>
<feature type="region of interest" description="Disordered" evidence="1">
    <location>
        <begin position="158"/>
        <end position="202"/>
    </location>
</feature>